<dbReference type="CDD" id="cd21060">
    <property type="entry name" value="CdiI_NC101"/>
    <property type="match status" value="1"/>
</dbReference>
<dbReference type="Proteomes" id="UP000288730">
    <property type="component" value="Unassembled WGS sequence"/>
</dbReference>
<dbReference type="EMBL" id="SCJN01000240">
    <property type="protein sequence ID" value="RXD10975.1"/>
    <property type="molecule type" value="Genomic_DNA"/>
</dbReference>
<comment type="caution">
    <text evidence="2">The sequence shown here is derived from an EMBL/GenBank/DDBJ whole genome shotgun (WGS) entry which is preliminary data.</text>
</comment>
<dbReference type="RefSeq" id="WP_000355946.1">
    <property type="nucleotide sequence ID" value="NZ_AP025675.1"/>
</dbReference>
<sequence length="106" mass="13065">MDIWPEFQRDLEMYRDVVLSIKRNLRLYEECIESLVHQIGSTNFDNAQPLFDDLFRMQSELATMLYKYEYKPGKRIQDLIYHLDRDDFYSRKYWHKKFSDGLAWPE</sequence>
<evidence type="ECO:0000313" key="2">
    <source>
        <dbReference type="EMBL" id="RXD10975.1"/>
    </source>
</evidence>
<organism evidence="2 3">
    <name type="scientific">Escherichia coli</name>
    <dbReference type="NCBI Taxonomy" id="562"/>
    <lineage>
        <taxon>Bacteria</taxon>
        <taxon>Pseudomonadati</taxon>
        <taxon>Pseudomonadota</taxon>
        <taxon>Gammaproteobacteria</taxon>
        <taxon>Enterobacterales</taxon>
        <taxon>Enterobacteriaceae</taxon>
        <taxon>Escherichia</taxon>
    </lineage>
</organism>
<evidence type="ECO:0000313" key="1">
    <source>
        <dbReference type="EMBL" id="EMM9721200.1"/>
    </source>
</evidence>
<dbReference type="SMR" id="A0A192ETU5"/>
<reference evidence="1" key="2">
    <citation type="submission" date="2024-02" db="EMBL/GenBank/DDBJ databases">
        <authorList>
            <consortium name="Clinical and Environmental Microbiology Branch: Whole genome sequencing antimicrobial resistance pathogens in the healthcare setting"/>
        </authorList>
    </citation>
    <scope>NUCLEOTIDE SEQUENCE</scope>
    <source>
        <strain evidence="1">2023QG-00028</strain>
    </source>
</reference>
<name>A0A192ETU5_ECOLX</name>
<gene>
    <name evidence="2" type="ORF">EPS76_21595</name>
    <name evidence="1" type="ORF">PWL68_001267</name>
</gene>
<reference evidence="2 3" key="1">
    <citation type="submission" date="2019-01" db="EMBL/GenBank/DDBJ databases">
        <title>Genomic analysis of febrile catheter-associated UTI E. coli isolates.</title>
        <authorList>
            <person name="Potter R."/>
            <person name="Zou Z."/>
            <person name="Henderson J."/>
            <person name="Dantas G."/>
        </authorList>
    </citation>
    <scope>NUCLEOTIDE SEQUENCE [LARGE SCALE GENOMIC DNA]</scope>
    <source>
        <strain evidence="2 3">29_CAASB</strain>
    </source>
</reference>
<proteinExistence type="predicted"/>
<protein>
    <recommendedName>
        <fullName evidence="4">Immunity protein CdiI</fullName>
    </recommendedName>
</protein>
<dbReference type="EMBL" id="ABKSHZ030000003">
    <property type="protein sequence ID" value="EMM9721200.1"/>
    <property type="molecule type" value="Genomic_DNA"/>
</dbReference>
<evidence type="ECO:0008006" key="4">
    <source>
        <dbReference type="Google" id="ProtNLM"/>
    </source>
</evidence>
<dbReference type="InterPro" id="IPR049759">
    <property type="entry name" value="CdiI-like"/>
</dbReference>
<evidence type="ECO:0000313" key="3">
    <source>
        <dbReference type="Proteomes" id="UP000288730"/>
    </source>
</evidence>
<dbReference type="AlphaFoldDB" id="A0A192ETU5"/>
<accession>A0A192ETU5</accession>